<evidence type="ECO:0000313" key="2">
    <source>
        <dbReference type="Proteomes" id="UP000005365"/>
    </source>
</evidence>
<evidence type="ECO:0008006" key="3">
    <source>
        <dbReference type="Google" id="ProtNLM"/>
    </source>
</evidence>
<protein>
    <recommendedName>
        <fullName evidence="3">Immunity protein 30 domain-containing protein</fullName>
    </recommendedName>
</protein>
<organism evidence="1 2">
    <name type="scientific">Neisseria sicca ATCC 29256</name>
    <dbReference type="NCBI Taxonomy" id="547045"/>
    <lineage>
        <taxon>Bacteria</taxon>
        <taxon>Pseudomonadati</taxon>
        <taxon>Pseudomonadota</taxon>
        <taxon>Betaproteobacteria</taxon>
        <taxon>Neisseriales</taxon>
        <taxon>Neisseriaceae</taxon>
        <taxon>Neisseria</taxon>
    </lineage>
</organism>
<gene>
    <name evidence="1" type="ORF">NEISICOT_03169</name>
</gene>
<dbReference type="RefSeq" id="WP_003761204.1">
    <property type="nucleotide sequence ID" value="NZ_ACKO02000027.1"/>
</dbReference>
<dbReference type="eggNOG" id="ENOG5033A8D">
    <property type="taxonomic scope" value="Bacteria"/>
</dbReference>
<dbReference type="AlphaFoldDB" id="C6M9E4"/>
<dbReference type="EMBL" id="ACKO02000027">
    <property type="protein sequence ID" value="EET43112.1"/>
    <property type="molecule type" value="Genomic_DNA"/>
</dbReference>
<reference evidence="1" key="1">
    <citation type="submission" date="2009-07" db="EMBL/GenBank/DDBJ databases">
        <authorList>
            <person name="Weinstock G."/>
            <person name="Sodergren E."/>
            <person name="Clifton S."/>
            <person name="Fulton L."/>
            <person name="Fulton B."/>
            <person name="Courtney L."/>
            <person name="Fronick C."/>
            <person name="Harrison M."/>
            <person name="Strong C."/>
            <person name="Farmer C."/>
            <person name="Delahaunty K."/>
            <person name="Markovic C."/>
            <person name="Hall O."/>
            <person name="Minx P."/>
            <person name="Tomlinson C."/>
            <person name="Mitreva M."/>
            <person name="Nelson J."/>
            <person name="Hou S."/>
            <person name="Wollam A."/>
            <person name="Pepin K.H."/>
            <person name="Johnson M."/>
            <person name="Bhonagiri V."/>
            <person name="Nash W.E."/>
            <person name="Warren W."/>
            <person name="Chinwalla A."/>
            <person name="Mardis E.R."/>
            <person name="Wilson R.K."/>
        </authorList>
    </citation>
    <scope>NUCLEOTIDE SEQUENCE [LARGE SCALE GENOMIC DNA]</scope>
    <source>
        <strain evidence="1">ATCC 29256</strain>
    </source>
</reference>
<accession>C6M9E4</accession>
<keyword evidence="2" id="KW-1185">Reference proteome</keyword>
<evidence type="ECO:0000313" key="1">
    <source>
        <dbReference type="EMBL" id="EET43112.1"/>
    </source>
</evidence>
<comment type="caution">
    <text evidence="1">The sequence shown here is derived from an EMBL/GenBank/DDBJ whole genome shotgun (WGS) entry which is preliminary data.</text>
</comment>
<proteinExistence type="predicted"/>
<sequence>MIFEKIDTLVDSFLAGGSSVQEIQYTIDQYVHDKDIDVPKFFRNYINDGIEHKNGDRVEFSLIISDIFKQDKILLDIYEKLLFETWHDRHEDIVDVISQHGNASSIPSLIKCLDMNLDCMKYNNSYSFHKKIIHAIQNLDGKNYKNHLKLIFQKLSPKLRAELKK</sequence>
<dbReference type="Proteomes" id="UP000005365">
    <property type="component" value="Unassembled WGS sequence"/>
</dbReference>
<name>C6M9E4_NEISI</name>